<sequence length="101" mass="11268">MKAVILLAIFVAAVAAESLDFPCPQKDRPSGKTDCSYYCELNGQWQLGKYQSGLPCDYNSQGDGICREGLCYYNEKGSSSTQNRGSSRNQPEEDAEEWDRK</sequence>
<reference evidence="5" key="1">
    <citation type="submission" date="2007-05" db="EMBL/GenBank/DDBJ databases">
        <authorList>
            <person name="Douchkov D."/>
            <person name="Schweizer P."/>
        </authorList>
    </citation>
    <scope>NUCLEOTIDE SEQUENCE</scope>
    <source>
        <tissue evidence="5">Salivary gland</tissue>
    </source>
</reference>
<keyword evidence="2" id="KW-0964">Secreted</keyword>
<dbReference type="CDD" id="cd23501">
    <property type="entry name" value="TSLPI_Salp14_NTD"/>
    <property type="match status" value="1"/>
</dbReference>
<feature type="chain" id="PRO_5002700602" evidence="4">
    <location>
        <begin position="17"/>
        <end position="101"/>
    </location>
</feature>
<dbReference type="InterPro" id="IPR011694">
    <property type="entry name" value="Ixonnexin-like"/>
</dbReference>
<evidence type="ECO:0000256" key="1">
    <source>
        <dbReference type="ARBA" id="ARBA00004613"/>
    </source>
</evidence>
<keyword evidence="4" id="KW-0732">Signal</keyword>
<feature type="region of interest" description="Disordered" evidence="3">
    <location>
        <begin position="76"/>
        <end position="101"/>
    </location>
</feature>
<evidence type="ECO:0000256" key="4">
    <source>
        <dbReference type="SAM" id="SignalP"/>
    </source>
</evidence>
<evidence type="ECO:0000313" key="5">
    <source>
        <dbReference type="EMBL" id="ABR23360.1"/>
    </source>
</evidence>
<reference evidence="5" key="2">
    <citation type="journal article" date="2008" name="Insect Biochem. Mol. Biol.">
        <title>An insight into the sialome of the soft tick, Ornithodorus parkeri.</title>
        <authorList>
            <person name="Francischetti I.M."/>
            <person name="Mans B.J."/>
            <person name="Meng Z."/>
            <person name="Gudderra N."/>
            <person name="Veenstra T.D."/>
            <person name="Pham V.M."/>
            <person name="Ribeiro J.M."/>
        </authorList>
    </citation>
    <scope>NUCLEOTIDE SEQUENCE</scope>
    <source>
        <tissue evidence="5">Salivary gland</tissue>
    </source>
</reference>
<name>A6N9M7_ORNPR</name>
<feature type="signal peptide" evidence="4">
    <location>
        <begin position="1"/>
        <end position="16"/>
    </location>
</feature>
<organism evidence="5">
    <name type="scientific">Ornithodoros parkeri</name>
    <name type="common">Soft tick</name>
    <name type="synonym">Argasid tick</name>
    <dbReference type="NCBI Taxonomy" id="140564"/>
    <lineage>
        <taxon>Eukaryota</taxon>
        <taxon>Metazoa</taxon>
        <taxon>Ecdysozoa</taxon>
        <taxon>Arthropoda</taxon>
        <taxon>Chelicerata</taxon>
        <taxon>Arachnida</taxon>
        <taxon>Acari</taxon>
        <taxon>Parasitiformes</taxon>
        <taxon>Ixodida</taxon>
        <taxon>Ixodoidea</taxon>
        <taxon>Argasidae</taxon>
        <taxon>Ornithodorinae</taxon>
        <taxon>Ornithodoros</taxon>
    </lineage>
</organism>
<protein>
    <submittedName>
        <fullName evidence="5">Acid tail salivary protein variant</fullName>
    </submittedName>
</protein>
<comment type="subcellular location">
    <subcellularLocation>
        <location evidence="1">Secreted</location>
    </subcellularLocation>
</comment>
<evidence type="ECO:0000256" key="2">
    <source>
        <dbReference type="ARBA" id="ARBA00022525"/>
    </source>
</evidence>
<proteinExistence type="evidence at transcript level"/>
<dbReference type="EMBL" id="EF633843">
    <property type="protein sequence ID" value="ABR23360.1"/>
    <property type="molecule type" value="mRNA"/>
</dbReference>
<dbReference type="GO" id="GO:0005576">
    <property type="term" value="C:extracellular region"/>
    <property type="evidence" value="ECO:0007669"/>
    <property type="project" value="UniProtKB-SubCell"/>
</dbReference>
<feature type="compositionally biased region" description="Polar residues" evidence="3">
    <location>
        <begin position="76"/>
        <end position="89"/>
    </location>
</feature>
<feature type="compositionally biased region" description="Acidic residues" evidence="3">
    <location>
        <begin position="92"/>
        <end position="101"/>
    </location>
</feature>
<evidence type="ECO:0000256" key="3">
    <source>
        <dbReference type="SAM" id="MobiDB-lite"/>
    </source>
</evidence>
<dbReference type="AlphaFoldDB" id="A6N9M7"/>
<accession>A6N9M7</accession>
<dbReference type="Pfam" id="PF07771">
    <property type="entry name" value="TSGP1"/>
    <property type="match status" value="1"/>
</dbReference>